<feature type="region of interest" description="Disordered" evidence="1">
    <location>
        <begin position="1796"/>
        <end position="1816"/>
    </location>
</feature>
<evidence type="ECO:0000259" key="3">
    <source>
        <dbReference type="Pfam" id="PF05729"/>
    </source>
</evidence>
<feature type="region of interest" description="Disordered" evidence="1">
    <location>
        <begin position="719"/>
        <end position="759"/>
    </location>
</feature>
<name>A0ABN3IJ82_9ACTN</name>
<evidence type="ECO:0000256" key="2">
    <source>
        <dbReference type="SAM" id="Phobius"/>
    </source>
</evidence>
<dbReference type="Proteomes" id="UP001499986">
    <property type="component" value="Unassembled WGS sequence"/>
</dbReference>
<feature type="region of interest" description="Disordered" evidence="1">
    <location>
        <begin position="1278"/>
        <end position="1301"/>
    </location>
</feature>
<evidence type="ECO:0000256" key="1">
    <source>
        <dbReference type="SAM" id="MobiDB-lite"/>
    </source>
</evidence>
<feature type="transmembrane region" description="Helical" evidence="2">
    <location>
        <begin position="146"/>
        <end position="167"/>
    </location>
</feature>
<keyword evidence="2" id="KW-0812">Transmembrane</keyword>
<dbReference type="Pfam" id="PF05729">
    <property type="entry name" value="NACHT"/>
    <property type="match status" value="1"/>
</dbReference>
<keyword evidence="2" id="KW-1133">Transmembrane helix</keyword>
<feature type="domain" description="NACHT" evidence="3">
    <location>
        <begin position="143"/>
        <end position="292"/>
    </location>
</feature>
<comment type="caution">
    <text evidence="4">The sequence shown here is derived from an EMBL/GenBank/DDBJ whole genome shotgun (WGS) entry which is preliminary data.</text>
</comment>
<protein>
    <recommendedName>
        <fullName evidence="3">NACHT domain-containing protein</fullName>
    </recommendedName>
</protein>
<feature type="transmembrane region" description="Helical" evidence="2">
    <location>
        <begin position="74"/>
        <end position="93"/>
    </location>
</feature>
<feature type="compositionally biased region" description="Basic and acidic residues" evidence="1">
    <location>
        <begin position="1676"/>
        <end position="1685"/>
    </location>
</feature>
<gene>
    <name evidence="4" type="ORF">GCM10010255_44320</name>
</gene>
<reference evidence="5" key="1">
    <citation type="journal article" date="2019" name="Int. J. Syst. Evol. Microbiol.">
        <title>The Global Catalogue of Microorganisms (GCM) 10K type strain sequencing project: providing services to taxonomists for standard genome sequencing and annotation.</title>
        <authorList>
            <consortium name="The Broad Institute Genomics Platform"/>
            <consortium name="The Broad Institute Genome Sequencing Center for Infectious Disease"/>
            <person name="Wu L."/>
            <person name="Ma J."/>
        </authorList>
    </citation>
    <scope>NUCLEOTIDE SEQUENCE [LARGE SCALE GENOMIC DNA]</scope>
    <source>
        <strain evidence="5">JCM 4358</strain>
    </source>
</reference>
<feature type="region of interest" description="Disordered" evidence="1">
    <location>
        <begin position="1010"/>
        <end position="1033"/>
    </location>
</feature>
<sequence length="2019" mass="219486">MRQGYDRTRTWRVRKSGGYVTLLVLTFLGALVLLFLVVTAIITVSQEGKFKSPTTWVGGQCKKDDFSCGVLQSLFMPFLTLALATVTYLFFRFSHVRRAYLRKARLDPHELVETAGGIFGRVVGRDQLSSVLMEDLRDRRFRRTHVVVGGIGTGKTALVVLLTQRLAERGALPVPLRLRAADTRLDFRELAFERFCREVQANIRSAAEAEKVWRRLCQQGRIVVLADGLDEALTAEDLTEERDTIIRLAIRRANEEGLPLIITSRPHDSLRGMEASLTELEPLSEEAALTYISSGGAGEDRQRLDWIVERAGIAEAPTYLEIAAELHEQGLLERALAGPADEEAVETRGGDRASLRFHLFETWLSALISGRFGPHLPLSPEERRSIVHYMSAVACVGLALDTSEVRFADVVDEQDPARSRFPEIVRELARRVGDSGIDLRLAAHWGARMELVELGGDRVRFQHSVIQAQLGARFLNAVIHPDVPAQPTEGWYFPAALQRPGRELLIAMVLHSRLPDGACVHEEPAAAGSDGTRWCPVSAARDLLMEAACQAQTVRNAEHDNDDKHHVRPLFGRTLHSKALELYAAALEIDSVDAQPEQHLIAMRLCTSWPDLRARDPHTLRTAKALLVARFGEAMRGVAQRQTLRPAYLEMFEIARLEPSYPVRLAIAQEIGAGGDLAFAALQPRLRGPQVVEGMRVEREPDWREKLWGGQQPELVGERETRLRRRGEGQVARMKRELKEREDERRQERRREREDREAEERQWRDNTLCAWLVPLLVGSVTTHRHQDTPYAFLESWVRRVGIPADGPDGPAGLDLNVEVALAQGFKYAANRRHRHPHARPEAREYLSEQAWDMLKRTRFWFTRLTLLHALTLWDLPDGGAAGRPSRGHGSDPAQQVRQWLARPDGEPEHPFVIEAGKLCVWALETGQPERFLWIDESGVAAHVGSQTSRGEARKHNLWIPPSTGWSALHPTAQQLLADVLLLLNLAERGDWPTDRIRRLQHTARPDLPPCLTLDRTPLDPGRTTVRTSSSQAGSNCRDDCAFELCPYPATGLDGHRAELGEAFCRTQSTLLSRSPFRPKASWQRRTNITELRRFWESMGHRAQHNLGTAVHRAFQALVEPVGGVLQMAVAGQRGAVADEGAGKLVRGGRLLQVVDGLRVQIECGLPARHLRLGVQGLADRGRRAEVPGPLDGVLGMADRLVGVGAGECRGQSQLPGAPRGVAPVPPIQPLPDLGQQPRRLREAPLRQEQVGVHRAGVGEDDGVGDHVAVVVAVGEPASVTGAPTGQQGLDENADGEPLGGHRSFDALGGVQPGPDEFLRLAQAATAVADVAQERLALRQMGAAPPHVLALGHAFGEELFGPPWLVAVHEQQGDCGGHLEAAVLVGPAHPSAECLLGIHEGGPPRLAAHEGVPRPQTEDAAFLQAPAGQLVRQPRQPARAGGGVGLVGAERAPHEVIGLHAQFDARVGGAPRLVGGHGRGLGQPVGMGQRLRQPVDDGGAQIGVDSRLLQRLPEMADRGRGLDQEGRAGQLVEKGGAVLGRGRFPQRSGQHAPGGLRGPGAEVLTRGGAQARDRLGPAVAGNLQQVPGGDGGVGPDLLGGMGGRVVHADPQARGDVAVDRRGDLGVDELQAARGLVGVRENAAGAQLLGRLEGLLAAENREVGGDLGGEGPTQDSAGPREADGARAEPFETLDQTGALDRGGEVPHRGQFVLGAPQLPLTEPDGQFDGLEGASTGDTPALAAELVLGFLAHFIPDDARHTGLAERRQQVRASLVAFDERTETGRVGRKFVGPVADDDQQREVRDPGCEGGEPVEGFGIGPVQVVQEQNDRRVQHRQPRHDPVEAVAYSGRVRHPSGVRRLETERGADDVVPTAQEIPALRLAHPGQDGLHGLADDAERHPPFVLAALAGEHREPEGGGAGTHRRDECRLAQPGLAGEGEQPAARYLGHAVDGVTELRQRVVDGLEFVVALEKRPVFGDRLPQPMGHVVYRFLSLLPAGRGERTPSCRPRGRAGTGARLRE</sequence>
<feature type="compositionally biased region" description="Polar residues" evidence="1">
    <location>
        <begin position="1024"/>
        <end position="1033"/>
    </location>
</feature>
<dbReference type="EMBL" id="BAAASE010000005">
    <property type="protein sequence ID" value="GAA2404961.1"/>
    <property type="molecule type" value="Genomic_DNA"/>
</dbReference>
<feature type="compositionally biased region" description="Basic and acidic residues" evidence="1">
    <location>
        <begin position="734"/>
        <end position="759"/>
    </location>
</feature>
<evidence type="ECO:0000313" key="5">
    <source>
        <dbReference type="Proteomes" id="UP001499986"/>
    </source>
</evidence>
<dbReference type="Gene3D" id="3.40.50.300">
    <property type="entry name" value="P-loop containing nucleotide triphosphate hydrolases"/>
    <property type="match status" value="1"/>
</dbReference>
<dbReference type="InterPro" id="IPR007111">
    <property type="entry name" value="NACHT_NTPase"/>
</dbReference>
<keyword evidence="2" id="KW-0472">Membrane</keyword>
<proteinExistence type="predicted"/>
<organism evidence="4 5">
    <name type="scientific">Streptomyces coeruleofuscus</name>
    <dbReference type="NCBI Taxonomy" id="66879"/>
    <lineage>
        <taxon>Bacteria</taxon>
        <taxon>Bacillati</taxon>
        <taxon>Actinomycetota</taxon>
        <taxon>Actinomycetes</taxon>
        <taxon>Kitasatosporales</taxon>
        <taxon>Streptomycetaceae</taxon>
        <taxon>Streptomyces</taxon>
    </lineage>
</organism>
<dbReference type="SUPFAM" id="SSF52540">
    <property type="entry name" value="P-loop containing nucleoside triphosphate hydrolases"/>
    <property type="match status" value="1"/>
</dbReference>
<feature type="transmembrane region" description="Helical" evidence="2">
    <location>
        <begin position="20"/>
        <end position="44"/>
    </location>
</feature>
<feature type="region of interest" description="Disordered" evidence="1">
    <location>
        <begin position="1660"/>
        <end position="1685"/>
    </location>
</feature>
<evidence type="ECO:0000313" key="4">
    <source>
        <dbReference type="EMBL" id="GAA2404961.1"/>
    </source>
</evidence>
<feature type="compositionally biased region" description="Basic and acidic residues" evidence="1">
    <location>
        <begin position="1796"/>
        <end position="1805"/>
    </location>
</feature>
<feature type="region of interest" description="Disordered" evidence="1">
    <location>
        <begin position="1539"/>
        <end position="1561"/>
    </location>
</feature>
<dbReference type="InterPro" id="IPR027417">
    <property type="entry name" value="P-loop_NTPase"/>
</dbReference>
<feature type="region of interest" description="Disordered" evidence="1">
    <location>
        <begin position="1998"/>
        <end position="2019"/>
    </location>
</feature>
<keyword evidence="5" id="KW-1185">Reference proteome</keyword>
<accession>A0ABN3IJ82</accession>